<keyword evidence="1" id="KW-0560">Oxidoreductase</keyword>
<accession>A0A366DH05</accession>
<dbReference type="GO" id="GO:0016491">
    <property type="term" value="F:oxidoreductase activity"/>
    <property type="evidence" value="ECO:0007669"/>
    <property type="project" value="UniProtKB-KW"/>
</dbReference>
<evidence type="ECO:0000256" key="1">
    <source>
        <dbReference type="ARBA" id="ARBA00023002"/>
    </source>
</evidence>
<dbReference type="Gene3D" id="3.20.20.100">
    <property type="entry name" value="NADP-dependent oxidoreductase domain"/>
    <property type="match status" value="1"/>
</dbReference>
<dbReference type="STRING" id="1210090.GCA_001613185_06611"/>
<name>A0A366DH05_9NOCA</name>
<dbReference type="AlphaFoldDB" id="A0A366DH05"/>
<dbReference type="PANTHER" id="PTHR43364">
    <property type="entry name" value="NADH-SPECIFIC METHYLGLYOXAL REDUCTASE-RELATED"/>
    <property type="match status" value="1"/>
</dbReference>
<feature type="domain" description="NADP-dependent oxidoreductase" evidence="2">
    <location>
        <begin position="16"/>
        <end position="331"/>
    </location>
</feature>
<dbReference type="CDD" id="cd19102">
    <property type="entry name" value="AKR_unchar"/>
    <property type="match status" value="1"/>
</dbReference>
<evidence type="ECO:0000313" key="3">
    <source>
        <dbReference type="EMBL" id="RBO89367.1"/>
    </source>
</evidence>
<proteinExistence type="predicted"/>
<dbReference type="InterPro" id="IPR023210">
    <property type="entry name" value="NADP_OxRdtase_dom"/>
</dbReference>
<comment type="caution">
    <text evidence="3">The sequence shown here is derived from an EMBL/GenBank/DDBJ whole genome shotgun (WGS) entry which is preliminary data.</text>
</comment>
<protein>
    <submittedName>
        <fullName evidence="3">Aryl-alcohol dehydrogenase-like predicted oxidoreductase</fullName>
    </submittedName>
</protein>
<keyword evidence="4" id="KW-1185">Reference proteome</keyword>
<sequence>MMMIRPFGDTGIDITPLGFGTWVLAGAGWQYSWGATDDDASIAAVRHAVATGLNWIDTAPAYGLGHAEELVGRALADIPEDERPYLFTKTGLIWEEGDDRSGPPRRVVRPDTVRRELEDSLRRLRVGHIDLFQVHWPDTGTRFAYGAEAEVGDATPLAEYWQAMADLKKEGKVRAIGLSNHAVAQLEEAEGIAHVDAIQPPFSVITRSAAPEVAWAHGNGTGVIVYSPLQSGLLTGTFTEERARGLGAGDWRASHPDFTTGLSANLALVDALRPIAARHGVPVAQVALAWALAWPGVTGAIVGARTAGQIDEWVGAGDLVLTAEDRAEIATAIVATGAGSGPARP</sequence>
<dbReference type="GO" id="GO:0005829">
    <property type="term" value="C:cytosol"/>
    <property type="evidence" value="ECO:0007669"/>
    <property type="project" value="TreeGrafter"/>
</dbReference>
<reference evidence="3 4" key="1">
    <citation type="submission" date="2018-06" db="EMBL/GenBank/DDBJ databases">
        <title>Genomic Encyclopedia of Type Strains, Phase IV (KMG-IV): sequencing the most valuable type-strain genomes for metagenomic binning, comparative biology and taxonomic classification.</title>
        <authorList>
            <person name="Goeker M."/>
        </authorList>
    </citation>
    <scope>NUCLEOTIDE SEQUENCE [LARGE SCALE GENOMIC DNA]</scope>
    <source>
        <strain evidence="3 4">DSM 44599</strain>
    </source>
</reference>
<dbReference type="Proteomes" id="UP000252586">
    <property type="component" value="Unassembled WGS sequence"/>
</dbReference>
<dbReference type="EMBL" id="QNRE01000007">
    <property type="protein sequence ID" value="RBO89367.1"/>
    <property type="molecule type" value="Genomic_DNA"/>
</dbReference>
<organism evidence="3 4">
    <name type="scientific">Nocardia puris</name>
    <dbReference type="NCBI Taxonomy" id="208602"/>
    <lineage>
        <taxon>Bacteria</taxon>
        <taxon>Bacillati</taxon>
        <taxon>Actinomycetota</taxon>
        <taxon>Actinomycetes</taxon>
        <taxon>Mycobacteriales</taxon>
        <taxon>Nocardiaceae</taxon>
        <taxon>Nocardia</taxon>
    </lineage>
</organism>
<dbReference type="InterPro" id="IPR050523">
    <property type="entry name" value="AKR_Detox_Biosynth"/>
</dbReference>
<dbReference type="PANTHER" id="PTHR43364:SF4">
    <property type="entry name" value="NAD(P)-LINKED OXIDOREDUCTASE SUPERFAMILY PROTEIN"/>
    <property type="match status" value="1"/>
</dbReference>
<evidence type="ECO:0000259" key="2">
    <source>
        <dbReference type="Pfam" id="PF00248"/>
    </source>
</evidence>
<dbReference type="Pfam" id="PF00248">
    <property type="entry name" value="Aldo_ket_red"/>
    <property type="match status" value="1"/>
</dbReference>
<dbReference type="SUPFAM" id="SSF51430">
    <property type="entry name" value="NAD(P)-linked oxidoreductase"/>
    <property type="match status" value="1"/>
</dbReference>
<gene>
    <name evidence="3" type="ORF">DFR74_10744</name>
</gene>
<dbReference type="InterPro" id="IPR036812">
    <property type="entry name" value="NAD(P)_OxRdtase_dom_sf"/>
</dbReference>
<evidence type="ECO:0000313" key="4">
    <source>
        <dbReference type="Proteomes" id="UP000252586"/>
    </source>
</evidence>